<keyword evidence="4" id="KW-0539">Nucleus</keyword>
<dbReference type="SUPFAM" id="SSF46785">
    <property type="entry name" value="Winged helix' DNA-binding domain"/>
    <property type="match status" value="1"/>
</dbReference>
<evidence type="ECO:0000259" key="6">
    <source>
        <dbReference type="SMART" id="SM00415"/>
    </source>
</evidence>
<evidence type="ECO:0000256" key="1">
    <source>
        <dbReference type="ARBA" id="ARBA00004123"/>
    </source>
</evidence>
<dbReference type="EMBL" id="CAEKDK010000001">
    <property type="protein sequence ID" value="CAB4261566.1"/>
    <property type="molecule type" value="Genomic_DNA"/>
</dbReference>
<evidence type="ECO:0000256" key="3">
    <source>
        <dbReference type="ARBA" id="ARBA00023125"/>
    </source>
</evidence>
<dbReference type="GO" id="GO:0003700">
    <property type="term" value="F:DNA-binding transcription factor activity"/>
    <property type="evidence" value="ECO:0007669"/>
    <property type="project" value="InterPro"/>
</dbReference>
<dbReference type="PANTHER" id="PTHR10015:SF334">
    <property type="entry name" value="HEAT STRESS TRANSCRIPTION FACTOR A-6B"/>
    <property type="match status" value="1"/>
</dbReference>
<feature type="region of interest" description="Disordered" evidence="5">
    <location>
        <begin position="1"/>
        <end position="20"/>
    </location>
</feature>
<dbReference type="GO" id="GO:0000978">
    <property type="term" value="F:RNA polymerase II cis-regulatory region sequence-specific DNA binding"/>
    <property type="evidence" value="ECO:0007669"/>
    <property type="project" value="TreeGrafter"/>
</dbReference>
<evidence type="ECO:0000256" key="2">
    <source>
        <dbReference type="ARBA" id="ARBA00023016"/>
    </source>
</evidence>
<evidence type="ECO:0000256" key="4">
    <source>
        <dbReference type="ARBA" id="ARBA00023242"/>
    </source>
</evidence>
<gene>
    <name evidence="7" type="ORF">CURHAP_LOCUS300</name>
</gene>
<dbReference type="Gene3D" id="1.10.10.10">
    <property type="entry name" value="Winged helix-like DNA-binding domain superfamily/Winged helix DNA-binding domain"/>
    <property type="match status" value="1"/>
</dbReference>
<dbReference type="GO" id="GO:0034605">
    <property type="term" value="P:cellular response to heat"/>
    <property type="evidence" value="ECO:0007669"/>
    <property type="project" value="TreeGrafter"/>
</dbReference>
<reference evidence="7 8" key="1">
    <citation type="submission" date="2020-05" db="EMBL/GenBank/DDBJ databases">
        <authorList>
            <person name="Campoy J."/>
            <person name="Schneeberger K."/>
            <person name="Spophaly S."/>
        </authorList>
    </citation>
    <scope>NUCLEOTIDE SEQUENCE [LARGE SCALE GENOMIC DNA]</scope>
    <source>
        <strain evidence="7">PruArmRojPasFocal</strain>
    </source>
</reference>
<keyword evidence="2" id="KW-0346">Stress response</keyword>
<dbReference type="GO" id="GO:0006357">
    <property type="term" value="P:regulation of transcription by RNA polymerase II"/>
    <property type="evidence" value="ECO:0007669"/>
    <property type="project" value="TreeGrafter"/>
</dbReference>
<dbReference type="AlphaFoldDB" id="A0A6J5TCF2"/>
<evidence type="ECO:0000313" key="7">
    <source>
        <dbReference type="EMBL" id="CAB4261566.1"/>
    </source>
</evidence>
<dbReference type="PANTHER" id="PTHR10015">
    <property type="entry name" value="HEAT SHOCK TRANSCRIPTION FACTOR"/>
    <property type="match status" value="1"/>
</dbReference>
<dbReference type="InterPro" id="IPR036388">
    <property type="entry name" value="WH-like_DNA-bd_sf"/>
</dbReference>
<protein>
    <recommendedName>
        <fullName evidence="6">HSF-type DNA-binding domain-containing protein</fullName>
    </recommendedName>
</protein>
<proteinExistence type="predicted"/>
<dbReference type="InterPro" id="IPR036390">
    <property type="entry name" value="WH_DNA-bd_sf"/>
</dbReference>
<name>A0A6J5TCF2_PRUAR</name>
<feature type="domain" description="HSF-type DNA-binding" evidence="6">
    <location>
        <begin position="37"/>
        <end position="143"/>
    </location>
</feature>
<evidence type="ECO:0000313" key="8">
    <source>
        <dbReference type="Proteomes" id="UP000507222"/>
    </source>
</evidence>
<sequence>MGSSPMAAKRNQEPPSHFQGCHGVVRPLPMERLYDQGPPPFLTKTYDIADDPTTNRVSCSRYNDSFVVLDPQNFAIVMCFSRQLNTWGLLNVNKWEDFSWANASSEKCQEEADISPSSSSVFTESVLEFKMNSKEIANHLHQQMLSSGTALLRSHNVNFGQPLLETAPLRPHLPLQLQKSSKSL</sequence>
<keyword evidence="3" id="KW-0238">DNA-binding</keyword>
<evidence type="ECO:0000256" key="5">
    <source>
        <dbReference type="SAM" id="MobiDB-lite"/>
    </source>
</evidence>
<dbReference type="InterPro" id="IPR000232">
    <property type="entry name" value="HSF_DNA-bd"/>
</dbReference>
<comment type="subcellular location">
    <subcellularLocation>
        <location evidence="1">Nucleus</location>
    </subcellularLocation>
</comment>
<accession>A0A6J5TCF2</accession>
<dbReference type="SMART" id="SM00415">
    <property type="entry name" value="HSF"/>
    <property type="match status" value="1"/>
</dbReference>
<dbReference type="Proteomes" id="UP000507222">
    <property type="component" value="Unassembled WGS sequence"/>
</dbReference>
<dbReference type="GO" id="GO:0005634">
    <property type="term" value="C:nucleus"/>
    <property type="evidence" value="ECO:0007669"/>
    <property type="project" value="UniProtKB-SubCell"/>
</dbReference>
<organism evidence="7 8">
    <name type="scientific">Prunus armeniaca</name>
    <name type="common">Apricot</name>
    <name type="synonym">Armeniaca vulgaris</name>
    <dbReference type="NCBI Taxonomy" id="36596"/>
    <lineage>
        <taxon>Eukaryota</taxon>
        <taxon>Viridiplantae</taxon>
        <taxon>Streptophyta</taxon>
        <taxon>Embryophyta</taxon>
        <taxon>Tracheophyta</taxon>
        <taxon>Spermatophyta</taxon>
        <taxon>Magnoliopsida</taxon>
        <taxon>eudicotyledons</taxon>
        <taxon>Gunneridae</taxon>
        <taxon>Pentapetalae</taxon>
        <taxon>rosids</taxon>
        <taxon>fabids</taxon>
        <taxon>Rosales</taxon>
        <taxon>Rosaceae</taxon>
        <taxon>Amygdaloideae</taxon>
        <taxon>Amygdaleae</taxon>
        <taxon>Prunus</taxon>
    </lineage>
</organism>